<dbReference type="PANTHER" id="PTHR46124">
    <property type="entry name" value="D-AMINOACYL-TRNA DEACYLASE"/>
    <property type="match status" value="1"/>
</dbReference>
<dbReference type="RefSeq" id="WP_128644253.1">
    <property type="nucleotide sequence ID" value="NZ_CP008951.1"/>
</dbReference>
<dbReference type="GO" id="GO:0016788">
    <property type="term" value="F:hydrolase activity, acting on ester bonds"/>
    <property type="evidence" value="ECO:0007669"/>
    <property type="project" value="InterPro"/>
</dbReference>
<feature type="binding site" evidence="1">
    <location>
        <position position="12"/>
    </location>
    <ligand>
        <name>a divalent metal cation</name>
        <dbReference type="ChEBI" id="CHEBI:60240"/>
        <label>1</label>
    </ligand>
</feature>
<geneLocation type="plasmid" evidence="2 3">
    <name>pPDG4</name>
</geneLocation>
<feature type="binding site" evidence="1">
    <location>
        <position position="127"/>
    </location>
    <ligand>
        <name>a divalent metal cation</name>
        <dbReference type="ChEBI" id="CHEBI:60240"/>
        <label>2</label>
    </ligand>
</feature>
<dbReference type="InterPro" id="IPR032466">
    <property type="entry name" value="Metal_Hydrolase"/>
</dbReference>
<evidence type="ECO:0000256" key="1">
    <source>
        <dbReference type="PIRSR" id="PIRSR005902-1"/>
    </source>
</evidence>
<dbReference type="SUPFAM" id="SSF51556">
    <property type="entry name" value="Metallo-dependent hydrolases"/>
    <property type="match status" value="1"/>
</dbReference>
<keyword evidence="2" id="KW-0614">Plasmid</keyword>
<dbReference type="AlphaFoldDB" id="A0A076F1K3"/>
<name>A0A076F1K3_RHOOP</name>
<organism evidence="2 3">
    <name type="scientific">Rhodococcus opacus</name>
    <name type="common">Nocardia opaca</name>
    <dbReference type="NCBI Taxonomy" id="37919"/>
    <lineage>
        <taxon>Bacteria</taxon>
        <taxon>Bacillati</taxon>
        <taxon>Actinomycetota</taxon>
        <taxon>Actinomycetes</taxon>
        <taxon>Mycobacteriales</taxon>
        <taxon>Nocardiaceae</taxon>
        <taxon>Rhodococcus</taxon>
    </lineage>
</organism>
<dbReference type="PANTHER" id="PTHR46124:SF2">
    <property type="entry name" value="D-AMINOACYL-TRNA DEACYLASE"/>
    <property type="match status" value="1"/>
</dbReference>
<dbReference type="InterPro" id="IPR001130">
    <property type="entry name" value="TatD-like"/>
</dbReference>
<feature type="binding site" evidence="1">
    <location>
        <position position="10"/>
    </location>
    <ligand>
        <name>a divalent metal cation</name>
        <dbReference type="ChEBI" id="CHEBI:60240"/>
        <label>1</label>
    </ligand>
</feature>
<accession>A0A076F1K3</accession>
<gene>
    <name evidence="2" type="ORF">EP51_46795</name>
</gene>
<dbReference type="Gene3D" id="3.20.20.140">
    <property type="entry name" value="Metal-dependent hydrolases"/>
    <property type="match status" value="1"/>
</dbReference>
<dbReference type="Proteomes" id="UP000028488">
    <property type="component" value="Plasmid pPDG4"/>
</dbReference>
<dbReference type="EMBL" id="CP008951">
    <property type="protein sequence ID" value="AII11478.1"/>
    <property type="molecule type" value="Genomic_DNA"/>
</dbReference>
<proteinExistence type="predicted"/>
<dbReference type="Pfam" id="PF01026">
    <property type="entry name" value="TatD_DNase"/>
    <property type="match status" value="1"/>
</dbReference>
<feature type="binding site" evidence="1">
    <location>
        <position position="149"/>
    </location>
    <ligand>
        <name>a divalent metal cation</name>
        <dbReference type="ChEBI" id="CHEBI:60240"/>
        <label>2</label>
    </ligand>
</feature>
<protein>
    <submittedName>
        <fullName evidence="2">Hydrolase TatD</fullName>
    </submittedName>
</protein>
<reference evidence="2 3" key="1">
    <citation type="submission" date="2014-07" db="EMBL/GenBank/DDBJ databases">
        <title>Genome Sequence of Rhodococcus opacus Strain R7, a Biodegrader of Mono- and Polycyclic Aromatic Hydrocarbons.</title>
        <authorList>
            <person name="Di Gennaro P."/>
            <person name="Zampolli J."/>
            <person name="Presti I."/>
            <person name="Cappelletti M."/>
            <person name="D'Ursi P."/>
            <person name="Orro A."/>
            <person name="Mezzelani A."/>
            <person name="Milanesi L."/>
        </authorList>
    </citation>
    <scope>NUCLEOTIDE SEQUENCE [LARGE SCALE GENOMIC DNA]</scope>
    <source>
        <strain evidence="2 3">R7</strain>
        <plasmid evidence="2">pPDG4</plasmid>
    </source>
</reference>
<sequence>MNSARLLDTHCHVTAYKDPVGMLRAAEQAGVAVIAVTEDADQYRRLRTRLGRREHVEVALGLHPLRAASFGPNDLARFFRLVPQTEWIGEVGLDYSRAGVATAKAQQRVFDVVLTEAQPGRHPLTVHSRGAEKDVIQRLSDASLPAILHWYTGPLSLIDDALQAGLYFSFNIAMTRSRKFPSLTRAIPRERVLLETDGPYAKDHGRPAQPHELNTVATALAHAWGTDLAEATHALVTNQDRFLSHAH</sequence>
<keyword evidence="2" id="KW-0378">Hydrolase</keyword>
<evidence type="ECO:0000313" key="2">
    <source>
        <dbReference type="EMBL" id="AII11478.1"/>
    </source>
</evidence>
<keyword evidence="1" id="KW-0479">Metal-binding</keyword>
<evidence type="ECO:0000313" key="3">
    <source>
        <dbReference type="Proteomes" id="UP000028488"/>
    </source>
</evidence>
<feature type="binding site" evidence="1">
    <location>
        <position position="197"/>
    </location>
    <ligand>
        <name>a divalent metal cation</name>
        <dbReference type="ChEBI" id="CHEBI:60240"/>
        <label>1</label>
    </ligand>
</feature>
<feature type="binding site" evidence="1">
    <location>
        <position position="90"/>
    </location>
    <ligand>
        <name>a divalent metal cation</name>
        <dbReference type="ChEBI" id="CHEBI:60240"/>
        <label>1</label>
    </ligand>
</feature>
<dbReference type="GO" id="GO:0046872">
    <property type="term" value="F:metal ion binding"/>
    <property type="evidence" value="ECO:0007669"/>
    <property type="project" value="UniProtKB-KW"/>
</dbReference>
<dbReference type="PIRSF" id="PIRSF005902">
    <property type="entry name" value="DNase_TatD"/>
    <property type="match status" value="1"/>
</dbReference>